<sequence length="658" mass="74892">MERILTSQNWYMRDVFRWRTGASLAWSLILLPFTAALFVLSVKANIFHPYLWLSDWLVTTFSFSGISYIALIALLTLLVAIGNVLCYTVVPIVHINRLSIIWGVAKPTHLLHMMGHTLAGGTAAWCWACLIGAPYDTLTSLSNEGAVQHLNENHLFLVLHGAYMGFLYSFWYVHTQAHCIDFPVIQQLKFFQVRTYLQRSIRTNLIYSARATGYFYLLYYLFGSIPKHWLQVNLDVQECPTPLNSISGLLNLTLLWNAVLTGLITNHLWGVSLQLFKVFNTEVYQFAIEASFSSPNECTLHKALTEKRHVLVRYLAYQDLSSLAECGRERRKLVFALSQPGGHPHNWTNIATACLSLIDTLTQRLTSHQEWIANGLARQKRNRDDDDPKDTRSQTTNGKTSVVEDTTTIWYTPREPRGPYLRSSVASPITPVPGMDPMFSPIQETPQVLTRTGVQEVATPGKESTRYYATPGSSVYGTLTRPSIHKDQRKSPKSSREYPWQGLLSWQHRLDMFQRWWLGAYLLTPFPEAMSRALFADVQLHIWALEALSSLVATSYREDTYGVVQGTLPDILVSMLALQSAIEKHFKLPTSLPKRSPSDFRPVRSGPIHPNDRLRFDLRSTVLTSLHRIVATFGPHLKSVQMAPEYKQKLTQLMDYKQ</sequence>
<organism evidence="15 16">
    <name type="scientific">Patiria miniata</name>
    <name type="common">Bat star</name>
    <name type="synonym">Asterina miniata</name>
    <dbReference type="NCBI Taxonomy" id="46514"/>
    <lineage>
        <taxon>Eukaryota</taxon>
        <taxon>Metazoa</taxon>
        <taxon>Echinodermata</taxon>
        <taxon>Eleutherozoa</taxon>
        <taxon>Asterozoa</taxon>
        <taxon>Asteroidea</taxon>
        <taxon>Valvatacea</taxon>
        <taxon>Valvatida</taxon>
        <taxon>Asterinidae</taxon>
        <taxon>Patiria</taxon>
    </lineage>
</organism>
<dbReference type="PANTHER" id="PTHR13269">
    <property type="entry name" value="NUCLEOPORIN NDC1"/>
    <property type="match status" value="1"/>
</dbReference>
<dbReference type="InterPro" id="IPR019049">
    <property type="entry name" value="Nucleoporin_prot_Ndc1/Nup"/>
</dbReference>
<keyword evidence="10" id="KW-0906">Nuclear pore complex</keyword>
<keyword evidence="8 14" id="KW-1133">Transmembrane helix</keyword>
<dbReference type="GO" id="GO:0030674">
    <property type="term" value="F:protein-macromolecule adaptor activity"/>
    <property type="evidence" value="ECO:0007669"/>
    <property type="project" value="TreeGrafter"/>
</dbReference>
<evidence type="ECO:0000256" key="10">
    <source>
        <dbReference type="ARBA" id="ARBA00023132"/>
    </source>
</evidence>
<dbReference type="GO" id="GO:0015031">
    <property type="term" value="P:protein transport"/>
    <property type="evidence" value="ECO:0007669"/>
    <property type="project" value="UniProtKB-KW"/>
</dbReference>
<dbReference type="EnsemblMetazoa" id="XM_038219487.1">
    <property type="protein sequence ID" value="XP_038075415.1"/>
    <property type="gene ID" value="LOC119743127"/>
</dbReference>
<dbReference type="OMA" id="ILCQQHL"/>
<feature type="compositionally biased region" description="Basic and acidic residues" evidence="13">
    <location>
        <begin position="382"/>
        <end position="392"/>
    </location>
</feature>
<dbReference type="Proteomes" id="UP000887568">
    <property type="component" value="Unplaced"/>
</dbReference>
<dbReference type="PANTHER" id="PTHR13269:SF6">
    <property type="entry name" value="NUCLEOPORIN NDC1"/>
    <property type="match status" value="1"/>
</dbReference>
<dbReference type="AlphaFoldDB" id="A0A914BHP3"/>
<evidence type="ECO:0000256" key="8">
    <source>
        <dbReference type="ARBA" id="ARBA00022989"/>
    </source>
</evidence>
<feature type="transmembrane region" description="Helical" evidence="14">
    <location>
        <begin position="110"/>
        <end position="135"/>
    </location>
</feature>
<reference evidence="15" key="1">
    <citation type="submission" date="2022-11" db="UniProtKB">
        <authorList>
            <consortium name="EnsemblMetazoa"/>
        </authorList>
    </citation>
    <scope>IDENTIFICATION</scope>
</reference>
<keyword evidence="12" id="KW-0539">Nucleus</keyword>
<feature type="region of interest" description="Disordered" evidence="13">
    <location>
        <begin position="376"/>
        <end position="404"/>
    </location>
</feature>
<keyword evidence="6" id="KW-0509">mRNA transport</keyword>
<evidence type="ECO:0000256" key="11">
    <source>
        <dbReference type="ARBA" id="ARBA00023136"/>
    </source>
</evidence>
<evidence type="ECO:0000256" key="7">
    <source>
        <dbReference type="ARBA" id="ARBA00022927"/>
    </source>
</evidence>
<evidence type="ECO:0000256" key="9">
    <source>
        <dbReference type="ARBA" id="ARBA00023010"/>
    </source>
</evidence>
<evidence type="ECO:0000313" key="15">
    <source>
        <dbReference type="EnsemblMetazoa" id="XP_038075415.1"/>
    </source>
</evidence>
<keyword evidence="4" id="KW-0813">Transport</keyword>
<evidence type="ECO:0000256" key="6">
    <source>
        <dbReference type="ARBA" id="ARBA00022816"/>
    </source>
</evidence>
<dbReference type="GO" id="GO:0006999">
    <property type="term" value="P:nuclear pore organization"/>
    <property type="evidence" value="ECO:0007669"/>
    <property type="project" value="TreeGrafter"/>
</dbReference>
<evidence type="ECO:0000256" key="12">
    <source>
        <dbReference type="ARBA" id="ARBA00023242"/>
    </source>
</evidence>
<dbReference type="RefSeq" id="XP_038075415.1">
    <property type="nucleotide sequence ID" value="XM_038219487.1"/>
</dbReference>
<feature type="transmembrane region" description="Helical" evidence="14">
    <location>
        <begin position="21"/>
        <end position="46"/>
    </location>
</feature>
<keyword evidence="16" id="KW-1185">Reference proteome</keyword>
<comment type="subcellular location">
    <subcellularLocation>
        <location evidence="1">Nucleus membrane</location>
        <topology evidence="1">Multi-pass membrane protein</topology>
    </subcellularLocation>
    <subcellularLocation>
        <location evidence="2">Nucleus</location>
        <location evidence="2">Nuclear pore complex</location>
    </subcellularLocation>
</comment>
<dbReference type="Pfam" id="PF09531">
    <property type="entry name" value="Ndc1_Nup"/>
    <property type="match status" value="1"/>
</dbReference>
<evidence type="ECO:0008006" key="17">
    <source>
        <dbReference type="Google" id="ProtNLM"/>
    </source>
</evidence>
<dbReference type="GO" id="GO:0031965">
    <property type="term" value="C:nuclear membrane"/>
    <property type="evidence" value="ECO:0007669"/>
    <property type="project" value="UniProtKB-SubCell"/>
</dbReference>
<dbReference type="GO" id="GO:0051028">
    <property type="term" value="P:mRNA transport"/>
    <property type="evidence" value="ECO:0007669"/>
    <property type="project" value="UniProtKB-KW"/>
</dbReference>
<evidence type="ECO:0000313" key="16">
    <source>
        <dbReference type="Proteomes" id="UP000887568"/>
    </source>
</evidence>
<protein>
    <recommendedName>
        <fullName evidence="17">Nucleoporin NDC1</fullName>
    </recommendedName>
</protein>
<evidence type="ECO:0000256" key="4">
    <source>
        <dbReference type="ARBA" id="ARBA00022448"/>
    </source>
</evidence>
<dbReference type="GO" id="GO:0070762">
    <property type="term" value="C:nuclear pore transmembrane ring"/>
    <property type="evidence" value="ECO:0007669"/>
    <property type="project" value="TreeGrafter"/>
</dbReference>
<feature type="transmembrane region" description="Helical" evidence="14">
    <location>
        <begin position="155"/>
        <end position="173"/>
    </location>
</feature>
<keyword evidence="5 14" id="KW-0812">Transmembrane</keyword>
<accession>A0A914BHP3</accession>
<feature type="transmembrane region" description="Helical" evidence="14">
    <location>
        <begin position="66"/>
        <end position="90"/>
    </location>
</feature>
<proteinExistence type="inferred from homology"/>
<evidence type="ECO:0000256" key="2">
    <source>
        <dbReference type="ARBA" id="ARBA00004567"/>
    </source>
</evidence>
<feature type="compositionally biased region" description="Polar residues" evidence="13">
    <location>
        <begin position="393"/>
        <end position="404"/>
    </location>
</feature>
<name>A0A914BHP3_PATMI</name>
<evidence type="ECO:0000256" key="14">
    <source>
        <dbReference type="SAM" id="Phobius"/>
    </source>
</evidence>
<evidence type="ECO:0000256" key="13">
    <source>
        <dbReference type="SAM" id="MobiDB-lite"/>
    </source>
</evidence>
<dbReference type="GeneID" id="119743127"/>
<evidence type="ECO:0000256" key="5">
    <source>
        <dbReference type="ARBA" id="ARBA00022692"/>
    </source>
</evidence>
<comment type="similarity">
    <text evidence="3">Belongs to the NDC1 family.</text>
</comment>
<dbReference type="OrthoDB" id="67850at2759"/>
<keyword evidence="9" id="KW-0811">Translocation</keyword>
<keyword evidence="7" id="KW-0653">Protein transport</keyword>
<evidence type="ECO:0000256" key="1">
    <source>
        <dbReference type="ARBA" id="ARBA00004232"/>
    </source>
</evidence>
<evidence type="ECO:0000256" key="3">
    <source>
        <dbReference type="ARBA" id="ARBA00005760"/>
    </source>
</evidence>
<keyword evidence="11 14" id="KW-0472">Membrane</keyword>